<dbReference type="VEuPathDB" id="FungiDB:LEMA_P095800.1"/>
<evidence type="ECO:0000256" key="1">
    <source>
        <dbReference type="SAM" id="MobiDB-lite"/>
    </source>
</evidence>
<sequence length="263" mass="28567">MTEDVHQRYRTASGSIDHSTLLTPAHRPLELAQASATPWSCTHCGYDVSCISVELVPAGNASQGCWAGLQALHTRGLISCKSNCKKKSPGSQHTDDIGFAQLVVSDKDEFPQPWQSATLAAPLAAPAYADSRQAYGTNLGFPMSTDSPRLFLEEQAETPIWRAPSNSGLSRSRLTTIGLPLPQALSSWPDDGLDKMTIPWKRKQVDWNSQQTTPLSTGSNKSVLSIKPPSPAQPLPVLFALTPPELTKGITRKLRYLSCCWAN</sequence>
<accession>E5A3F8</accession>
<reference evidence="3" key="1">
    <citation type="journal article" date="2011" name="Nat. Commun.">
        <title>Effector diversification within compartments of the Leptosphaeria maculans genome affected by Repeat-Induced Point mutations.</title>
        <authorList>
            <person name="Rouxel T."/>
            <person name="Grandaubert J."/>
            <person name="Hane J.K."/>
            <person name="Hoede C."/>
            <person name="van de Wouw A.P."/>
            <person name="Couloux A."/>
            <person name="Dominguez V."/>
            <person name="Anthouard V."/>
            <person name="Bally P."/>
            <person name="Bourras S."/>
            <person name="Cozijnsen A.J."/>
            <person name="Ciuffetti L.M."/>
            <person name="Degrave A."/>
            <person name="Dilmaghani A."/>
            <person name="Duret L."/>
            <person name="Fudal I."/>
            <person name="Goodwin S.B."/>
            <person name="Gout L."/>
            <person name="Glaser N."/>
            <person name="Linglin J."/>
            <person name="Kema G.H.J."/>
            <person name="Lapalu N."/>
            <person name="Lawrence C.B."/>
            <person name="May K."/>
            <person name="Meyer M."/>
            <person name="Ollivier B."/>
            <person name="Poulain J."/>
            <person name="Schoch C.L."/>
            <person name="Simon A."/>
            <person name="Spatafora J.W."/>
            <person name="Stachowiak A."/>
            <person name="Turgeon B.G."/>
            <person name="Tyler B.M."/>
            <person name="Vincent D."/>
            <person name="Weissenbach J."/>
            <person name="Amselem J."/>
            <person name="Quesneville H."/>
            <person name="Oliver R.P."/>
            <person name="Wincker P."/>
            <person name="Balesdent M.-H."/>
            <person name="Howlett B.J."/>
        </authorList>
    </citation>
    <scope>NUCLEOTIDE SEQUENCE [LARGE SCALE GENOMIC DNA]</scope>
    <source>
        <strain evidence="3">JN3 / isolate v23.1.3 / race Av1-4-5-6-7-8</strain>
    </source>
</reference>
<dbReference type="InParanoid" id="E5A3F8"/>
<evidence type="ECO:0000313" key="2">
    <source>
        <dbReference type="EMBL" id="CBX98171.1"/>
    </source>
</evidence>
<feature type="compositionally biased region" description="Polar residues" evidence="1">
    <location>
        <begin position="207"/>
        <end position="223"/>
    </location>
</feature>
<protein>
    <submittedName>
        <fullName evidence="2">Predicted protein</fullName>
    </submittedName>
</protein>
<dbReference type="HOGENOM" id="CLU_1057955_0_0_1"/>
<feature type="region of interest" description="Disordered" evidence="1">
    <location>
        <begin position="207"/>
        <end position="226"/>
    </location>
</feature>
<keyword evidence="3" id="KW-1185">Reference proteome</keyword>
<dbReference type="EMBL" id="FP929133">
    <property type="protein sequence ID" value="CBX98171.1"/>
    <property type="molecule type" value="Genomic_DNA"/>
</dbReference>
<dbReference type="Proteomes" id="UP000002668">
    <property type="component" value="Genome"/>
</dbReference>
<evidence type="ECO:0000313" key="3">
    <source>
        <dbReference type="Proteomes" id="UP000002668"/>
    </source>
</evidence>
<proteinExistence type="predicted"/>
<gene>
    <name evidence="2" type="ORF">LEMA_P095800.1</name>
</gene>
<organism evidence="3">
    <name type="scientific">Leptosphaeria maculans (strain JN3 / isolate v23.1.3 / race Av1-4-5-6-7-8)</name>
    <name type="common">Blackleg fungus</name>
    <name type="synonym">Phoma lingam</name>
    <dbReference type="NCBI Taxonomy" id="985895"/>
    <lineage>
        <taxon>Eukaryota</taxon>
        <taxon>Fungi</taxon>
        <taxon>Dikarya</taxon>
        <taxon>Ascomycota</taxon>
        <taxon>Pezizomycotina</taxon>
        <taxon>Dothideomycetes</taxon>
        <taxon>Pleosporomycetidae</taxon>
        <taxon>Pleosporales</taxon>
        <taxon>Pleosporineae</taxon>
        <taxon>Leptosphaeriaceae</taxon>
        <taxon>Plenodomus</taxon>
        <taxon>Plenodomus lingam/Leptosphaeria maculans species complex</taxon>
    </lineage>
</organism>
<name>E5A3F8_LEPMJ</name>
<dbReference type="AlphaFoldDB" id="E5A3F8"/>